<reference evidence="4" key="1">
    <citation type="journal article" date="2020" name="Fungal Divers.">
        <title>Resolving the Mortierellaceae phylogeny through synthesis of multi-gene phylogenetics and phylogenomics.</title>
        <authorList>
            <person name="Vandepol N."/>
            <person name="Liber J."/>
            <person name="Desiro A."/>
            <person name="Na H."/>
            <person name="Kennedy M."/>
            <person name="Barry K."/>
            <person name="Grigoriev I.V."/>
            <person name="Miller A.N."/>
            <person name="O'Donnell K."/>
            <person name="Stajich J.E."/>
            <person name="Bonito G."/>
        </authorList>
    </citation>
    <scope>NUCLEOTIDE SEQUENCE</scope>
    <source>
        <strain evidence="4">MES-2147</strain>
    </source>
</reference>
<organism evidence="4 5">
    <name type="scientific">Modicella reniformis</name>
    <dbReference type="NCBI Taxonomy" id="1440133"/>
    <lineage>
        <taxon>Eukaryota</taxon>
        <taxon>Fungi</taxon>
        <taxon>Fungi incertae sedis</taxon>
        <taxon>Mucoromycota</taxon>
        <taxon>Mortierellomycotina</taxon>
        <taxon>Mortierellomycetes</taxon>
        <taxon>Mortierellales</taxon>
        <taxon>Mortierellaceae</taxon>
        <taxon>Modicella</taxon>
    </lineage>
</organism>
<feature type="domain" description="SWIM-type" evidence="3">
    <location>
        <begin position="164"/>
        <end position="206"/>
    </location>
</feature>
<keyword evidence="1" id="KW-0479">Metal-binding</keyword>
<feature type="region of interest" description="Disordered" evidence="2">
    <location>
        <begin position="224"/>
        <end position="250"/>
    </location>
</feature>
<evidence type="ECO:0000313" key="4">
    <source>
        <dbReference type="EMBL" id="KAF9968050.1"/>
    </source>
</evidence>
<dbReference type="InterPro" id="IPR007527">
    <property type="entry name" value="Znf_SWIM"/>
</dbReference>
<gene>
    <name evidence="4" type="ORF">BGZ65_012816</name>
</gene>
<feature type="non-terminal residue" evidence="4">
    <location>
        <position position="250"/>
    </location>
</feature>
<proteinExistence type="predicted"/>
<accession>A0A9P6JE40</accession>
<evidence type="ECO:0000259" key="3">
    <source>
        <dbReference type="PROSITE" id="PS50966"/>
    </source>
</evidence>
<evidence type="ECO:0000256" key="2">
    <source>
        <dbReference type="SAM" id="MobiDB-lite"/>
    </source>
</evidence>
<evidence type="ECO:0000313" key="5">
    <source>
        <dbReference type="Proteomes" id="UP000749646"/>
    </source>
</evidence>
<keyword evidence="1" id="KW-0862">Zinc</keyword>
<keyword evidence="5" id="KW-1185">Reference proteome</keyword>
<name>A0A9P6JE40_9FUNG</name>
<keyword evidence="1" id="KW-0863">Zinc-finger</keyword>
<dbReference type="AlphaFoldDB" id="A0A9P6JE40"/>
<evidence type="ECO:0000256" key="1">
    <source>
        <dbReference type="PROSITE-ProRule" id="PRU00325"/>
    </source>
</evidence>
<sequence>MYETNTARARAAIEQFRQDFAHLPKVMSYLETYYFRDGKTNWMLCERQGTYYGQINTNNFVEAWHRTLKVNFFQQKRLKRVDRVIYVLSKKAVPFFEKKTMESALAIGRVPKREKKEWLAHDKAAQHILHKTRCGDHSILVNPVSTDDTSAFEVASFSNTGTIYTIVTDPDPGAGPFPTITECSCPDFKKNRAVCKHIALVIIHLPGYEFQKKSKPKALAREVLEDAAAEQHEEQLPRETTEEENHPNQE</sequence>
<dbReference type="Proteomes" id="UP000749646">
    <property type="component" value="Unassembled WGS sequence"/>
</dbReference>
<dbReference type="PROSITE" id="PS50966">
    <property type="entry name" value="ZF_SWIM"/>
    <property type="match status" value="1"/>
</dbReference>
<dbReference type="OrthoDB" id="2430203at2759"/>
<dbReference type="Pfam" id="PF04434">
    <property type="entry name" value="SWIM"/>
    <property type="match status" value="1"/>
</dbReference>
<dbReference type="EMBL" id="JAAAHW010005525">
    <property type="protein sequence ID" value="KAF9968050.1"/>
    <property type="molecule type" value="Genomic_DNA"/>
</dbReference>
<dbReference type="GO" id="GO:0008270">
    <property type="term" value="F:zinc ion binding"/>
    <property type="evidence" value="ECO:0007669"/>
    <property type="project" value="UniProtKB-KW"/>
</dbReference>
<comment type="caution">
    <text evidence="4">The sequence shown here is derived from an EMBL/GenBank/DDBJ whole genome shotgun (WGS) entry which is preliminary data.</text>
</comment>
<protein>
    <recommendedName>
        <fullName evidence="3">SWIM-type domain-containing protein</fullName>
    </recommendedName>
</protein>